<comment type="cofactor">
    <cofactor evidence="1">
        <name>Mg(2+)</name>
        <dbReference type="ChEBI" id="CHEBI:18420"/>
    </cofactor>
</comment>
<dbReference type="Pfam" id="PF13499">
    <property type="entry name" value="EF-hand_7"/>
    <property type="match status" value="1"/>
</dbReference>
<dbReference type="OrthoDB" id="286757at2759"/>
<evidence type="ECO:0000256" key="9">
    <source>
        <dbReference type="ARBA" id="ARBA00022777"/>
    </source>
</evidence>
<feature type="region of interest" description="Disordered" evidence="17">
    <location>
        <begin position="1"/>
        <end position="20"/>
    </location>
</feature>
<dbReference type="InParanoid" id="A0A0V0QM01"/>
<dbReference type="EC" id="2.7.11.1" evidence="3"/>
<evidence type="ECO:0000313" key="21">
    <source>
        <dbReference type="Proteomes" id="UP000054937"/>
    </source>
</evidence>
<evidence type="ECO:0000256" key="15">
    <source>
        <dbReference type="PROSITE-ProRule" id="PRU10141"/>
    </source>
</evidence>
<feature type="domain" description="EF-hand" evidence="19">
    <location>
        <begin position="346"/>
        <end position="381"/>
    </location>
</feature>
<evidence type="ECO:0000256" key="14">
    <source>
        <dbReference type="ARBA" id="ARBA00048679"/>
    </source>
</evidence>
<proteinExistence type="inferred from homology"/>
<dbReference type="SUPFAM" id="SSF56112">
    <property type="entry name" value="Protein kinase-like (PK-like)"/>
    <property type="match status" value="1"/>
</dbReference>
<dbReference type="PROSITE" id="PS00018">
    <property type="entry name" value="EF_HAND_1"/>
    <property type="match status" value="3"/>
</dbReference>
<dbReference type="FunFam" id="3.30.200.20:FF:000315">
    <property type="entry name" value="Calcium-dependent protein kinase 3"/>
    <property type="match status" value="1"/>
</dbReference>
<dbReference type="Gene3D" id="1.10.510.10">
    <property type="entry name" value="Transferase(Phosphotransferase) domain 1"/>
    <property type="match status" value="1"/>
</dbReference>
<evidence type="ECO:0000256" key="12">
    <source>
        <dbReference type="ARBA" id="ARBA00024334"/>
    </source>
</evidence>
<name>A0A0V0QM01_PSEPJ</name>
<feature type="binding site" evidence="15">
    <location>
        <position position="70"/>
    </location>
    <ligand>
        <name>ATP</name>
        <dbReference type="ChEBI" id="CHEBI:30616"/>
    </ligand>
</feature>
<dbReference type="InterPro" id="IPR002048">
    <property type="entry name" value="EF_hand_dom"/>
</dbReference>
<evidence type="ECO:0000256" key="8">
    <source>
        <dbReference type="ARBA" id="ARBA00022741"/>
    </source>
</evidence>
<dbReference type="Gene3D" id="3.30.200.20">
    <property type="entry name" value="Phosphorylase Kinase, domain 1"/>
    <property type="match status" value="1"/>
</dbReference>
<dbReference type="SMART" id="SM00054">
    <property type="entry name" value="EFh"/>
    <property type="match status" value="3"/>
</dbReference>
<evidence type="ECO:0000313" key="20">
    <source>
        <dbReference type="EMBL" id="KRX03343.1"/>
    </source>
</evidence>
<dbReference type="FunFam" id="1.10.510.10:FF:000571">
    <property type="entry name" value="Maternal embryonic leucine zipper kinase"/>
    <property type="match status" value="1"/>
</dbReference>
<dbReference type="InterPro" id="IPR000719">
    <property type="entry name" value="Prot_kinase_dom"/>
</dbReference>
<dbReference type="PROSITE" id="PS00108">
    <property type="entry name" value="PROTEIN_KINASE_ST"/>
    <property type="match status" value="1"/>
</dbReference>
<gene>
    <name evidence="20" type="ORF">PPERSA_05701</name>
</gene>
<dbReference type="SMART" id="SM00220">
    <property type="entry name" value="S_TKc"/>
    <property type="match status" value="1"/>
</dbReference>
<evidence type="ECO:0000256" key="3">
    <source>
        <dbReference type="ARBA" id="ARBA00012513"/>
    </source>
</evidence>
<protein>
    <recommendedName>
        <fullName evidence="3">non-specific serine/threonine protein kinase</fullName>
        <ecNumber evidence="3">2.7.11.1</ecNumber>
    </recommendedName>
</protein>
<evidence type="ECO:0000259" key="18">
    <source>
        <dbReference type="PROSITE" id="PS50011"/>
    </source>
</evidence>
<dbReference type="Gene3D" id="1.10.238.10">
    <property type="entry name" value="EF-hand"/>
    <property type="match status" value="2"/>
</dbReference>
<dbReference type="GO" id="GO:0004674">
    <property type="term" value="F:protein serine/threonine kinase activity"/>
    <property type="evidence" value="ECO:0007669"/>
    <property type="project" value="UniProtKB-KW"/>
</dbReference>
<dbReference type="PANTHER" id="PTHR24349">
    <property type="entry name" value="SERINE/THREONINE-PROTEIN KINASE"/>
    <property type="match status" value="1"/>
</dbReference>
<evidence type="ECO:0000256" key="17">
    <source>
        <dbReference type="SAM" id="MobiDB-lite"/>
    </source>
</evidence>
<keyword evidence="10" id="KW-0106">Calcium</keyword>
<organism evidence="20 21">
    <name type="scientific">Pseudocohnilembus persalinus</name>
    <name type="common">Ciliate</name>
    <dbReference type="NCBI Taxonomy" id="266149"/>
    <lineage>
        <taxon>Eukaryota</taxon>
        <taxon>Sar</taxon>
        <taxon>Alveolata</taxon>
        <taxon>Ciliophora</taxon>
        <taxon>Intramacronucleata</taxon>
        <taxon>Oligohymenophorea</taxon>
        <taxon>Scuticociliatia</taxon>
        <taxon>Philasterida</taxon>
        <taxon>Pseudocohnilembidae</taxon>
        <taxon>Pseudocohnilembus</taxon>
    </lineage>
</organism>
<keyword evidence="4 16" id="KW-0723">Serine/threonine-protein kinase</keyword>
<dbReference type="InterPro" id="IPR011009">
    <property type="entry name" value="Kinase-like_dom_sf"/>
</dbReference>
<comment type="caution">
    <text evidence="20">The sequence shown here is derived from an EMBL/GenBank/DDBJ whole genome shotgun (WGS) entry which is preliminary data.</text>
</comment>
<evidence type="ECO:0000256" key="2">
    <source>
        <dbReference type="ARBA" id="ARBA00011245"/>
    </source>
</evidence>
<keyword evidence="11 15" id="KW-0067">ATP-binding</keyword>
<dbReference type="Pfam" id="PF00069">
    <property type="entry name" value="Pkinase"/>
    <property type="match status" value="1"/>
</dbReference>
<comment type="catalytic activity">
    <reaction evidence="14">
        <text>L-seryl-[protein] + ATP = O-phospho-L-seryl-[protein] + ADP + H(+)</text>
        <dbReference type="Rhea" id="RHEA:17989"/>
        <dbReference type="Rhea" id="RHEA-COMP:9863"/>
        <dbReference type="Rhea" id="RHEA-COMP:11604"/>
        <dbReference type="ChEBI" id="CHEBI:15378"/>
        <dbReference type="ChEBI" id="CHEBI:29999"/>
        <dbReference type="ChEBI" id="CHEBI:30616"/>
        <dbReference type="ChEBI" id="CHEBI:83421"/>
        <dbReference type="ChEBI" id="CHEBI:456216"/>
        <dbReference type="EC" id="2.7.11.1"/>
    </reaction>
</comment>
<dbReference type="FunFam" id="1.10.238.10:FF:000585">
    <property type="entry name" value="Calcium-dependent protein kinase-a"/>
    <property type="match status" value="1"/>
</dbReference>
<keyword evidence="9 20" id="KW-0418">Kinase</keyword>
<dbReference type="SUPFAM" id="SSF47473">
    <property type="entry name" value="EF-hand"/>
    <property type="match status" value="1"/>
</dbReference>
<feature type="domain" description="EF-hand" evidence="19">
    <location>
        <begin position="419"/>
        <end position="454"/>
    </location>
</feature>
<sequence length="457" mass="52875">MGCNSSKSSNKPKNQQSQNSVDLINFNNFIRENKNDPRQDYKFGRKLGEGTYGMVQKVQHIKTKETRAMKKIPKSGLSTAEQKLRLVNDIEILKNLSHPNILKVYEFYQDEDSFYVSTEYCKGGELFDKIESQSEMSEKEASHVIKQCLEVLIYIQKQKIAHRDLKPDNIMIDTIDLENGTYEIKIIDWGCSKRYDKNPIMHDLVGTPYYIAPEVLSKKYDYKCDMWSLGVILFALLCGEPCFTGNTAEEVMEKVKIGKFSFSQPIWSKISSEAKDLINKMLTYNPVDRISAVEALQHPWIQNAPKNKIDPELMKQTRENMKNFRCKNQLGYAVLSYISSQLIAKDEKTQITKAFKELDKNGDGTLTKDEILEYYKKTMTEEAAKEEVKQLMEKADQNNNDQINYEEFVVAVIDQRSMQNEIKMKQAFEYFDQDGNGQITAEELQNIKKLTLMNLKT</sequence>
<dbReference type="PROSITE" id="PS50222">
    <property type="entry name" value="EF_HAND_2"/>
    <property type="match status" value="3"/>
</dbReference>
<comment type="catalytic activity">
    <reaction evidence="13">
        <text>L-threonyl-[protein] + ATP = O-phospho-L-threonyl-[protein] + ADP + H(+)</text>
        <dbReference type="Rhea" id="RHEA:46608"/>
        <dbReference type="Rhea" id="RHEA-COMP:11060"/>
        <dbReference type="Rhea" id="RHEA-COMP:11605"/>
        <dbReference type="ChEBI" id="CHEBI:15378"/>
        <dbReference type="ChEBI" id="CHEBI:30013"/>
        <dbReference type="ChEBI" id="CHEBI:30616"/>
        <dbReference type="ChEBI" id="CHEBI:61977"/>
        <dbReference type="ChEBI" id="CHEBI:456216"/>
        <dbReference type="EC" id="2.7.11.1"/>
    </reaction>
</comment>
<dbReference type="Proteomes" id="UP000054937">
    <property type="component" value="Unassembled WGS sequence"/>
</dbReference>
<evidence type="ECO:0000256" key="13">
    <source>
        <dbReference type="ARBA" id="ARBA00047899"/>
    </source>
</evidence>
<evidence type="ECO:0000256" key="6">
    <source>
        <dbReference type="ARBA" id="ARBA00022723"/>
    </source>
</evidence>
<dbReference type="InterPro" id="IPR018247">
    <property type="entry name" value="EF_Hand_1_Ca_BS"/>
</dbReference>
<dbReference type="CDD" id="cd05117">
    <property type="entry name" value="STKc_CAMK"/>
    <property type="match status" value="1"/>
</dbReference>
<feature type="domain" description="EF-hand" evidence="19">
    <location>
        <begin position="383"/>
        <end position="418"/>
    </location>
</feature>
<evidence type="ECO:0000256" key="10">
    <source>
        <dbReference type="ARBA" id="ARBA00022837"/>
    </source>
</evidence>
<evidence type="ECO:0000259" key="19">
    <source>
        <dbReference type="PROSITE" id="PS50222"/>
    </source>
</evidence>
<dbReference type="GO" id="GO:0005509">
    <property type="term" value="F:calcium ion binding"/>
    <property type="evidence" value="ECO:0007669"/>
    <property type="project" value="InterPro"/>
</dbReference>
<keyword evidence="6" id="KW-0479">Metal-binding</keyword>
<comment type="similarity">
    <text evidence="12">Belongs to the protein kinase superfamily. Ser/Thr protein kinase family. CDPK subfamily.</text>
</comment>
<dbReference type="InterPro" id="IPR050205">
    <property type="entry name" value="CDPK_Ser/Thr_kinases"/>
</dbReference>
<comment type="subunit">
    <text evidence="2">Monomer.</text>
</comment>
<keyword evidence="7" id="KW-0677">Repeat</keyword>
<evidence type="ECO:0000256" key="5">
    <source>
        <dbReference type="ARBA" id="ARBA00022679"/>
    </source>
</evidence>
<evidence type="ECO:0000256" key="16">
    <source>
        <dbReference type="RuleBase" id="RU000304"/>
    </source>
</evidence>
<dbReference type="InterPro" id="IPR017441">
    <property type="entry name" value="Protein_kinase_ATP_BS"/>
</dbReference>
<evidence type="ECO:0000256" key="1">
    <source>
        <dbReference type="ARBA" id="ARBA00001946"/>
    </source>
</evidence>
<feature type="domain" description="Protein kinase" evidence="18">
    <location>
        <begin position="41"/>
        <end position="301"/>
    </location>
</feature>
<dbReference type="PROSITE" id="PS50011">
    <property type="entry name" value="PROTEIN_KINASE_DOM"/>
    <property type="match status" value="1"/>
</dbReference>
<keyword evidence="5" id="KW-0808">Transferase</keyword>
<dbReference type="AlphaFoldDB" id="A0A0V0QM01"/>
<keyword evidence="8 15" id="KW-0547">Nucleotide-binding</keyword>
<reference evidence="20 21" key="1">
    <citation type="journal article" date="2015" name="Sci. Rep.">
        <title>Genome of the facultative scuticociliatosis pathogen Pseudocohnilembus persalinus provides insight into its virulence through horizontal gene transfer.</title>
        <authorList>
            <person name="Xiong J."/>
            <person name="Wang G."/>
            <person name="Cheng J."/>
            <person name="Tian M."/>
            <person name="Pan X."/>
            <person name="Warren A."/>
            <person name="Jiang C."/>
            <person name="Yuan D."/>
            <person name="Miao W."/>
        </authorList>
    </citation>
    <scope>NUCLEOTIDE SEQUENCE [LARGE SCALE GENOMIC DNA]</scope>
    <source>
        <strain evidence="20">36N120E</strain>
    </source>
</reference>
<dbReference type="InterPro" id="IPR008271">
    <property type="entry name" value="Ser/Thr_kinase_AS"/>
</dbReference>
<dbReference type="Pfam" id="PF00036">
    <property type="entry name" value="EF-hand_1"/>
    <property type="match status" value="1"/>
</dbReference>
<dbReference type="PROSITE" id="PS00107">
    <property type="entry name" value="PROTEIN_KINASE_ATP"/>
    <property type="match status" value="1"/>
</dbReference>
<evidence type="ECO:0000256" key="11">
    <source>
        <dbReference type="ARBA" id="ARBA00022840"/>
    </source>
</evidence>
<evidence type="ECO:0000256" key="4">
    <source>
        <dbReference type="ARBA" id="ARBA00022527"/>
    </source>
</evidence>
<accession>A0A0V0QM01</accession>
<evidence type="ECO:0000256" key="7">
    <source>
        <dbReference type="ARBA" id="ARBA00022737"/>
    </source>
</evidence>
<dbReference type="InterPro" id="IPR011992">
    <property type="entry name" value="EF-hand-dom_pair"/>
</dbReference>
<dbReference type="EMBL" id="LDAU01000135">
    <property type="protein sequence ID" value="KRX03343.1"/>
    <property type="molecule type" value="Genomic_DNA"/>
</dbReference>
<keyword evidence="21" id="KW-1185">Reference proteome</keyword>
<dbReference type="GO" id="GO:0005524">
    <property type="term" value="F:ATP binding"/>
    <property type="evidence" value="ECO:0007669"/>
    <property type="project" value="UniProtKB-UniRule"/>
</dbReference>